<evidence type="ECO:0000259" key="19">
    <source>
        <dbReference type="PROSITE" id="PS51462"/>
    </source>
</evidence>
<evidence type="ECO:0000256" key="3">
    <source>
        <dbReference type="ARBA" id="ARBA00003015"/>
    </source>
</evidence>
<evidence type="ECO:0000256" key="16">
    <source>
        <dbReference type="ARBA" id="ARBA00035861"/>
    </source>
</evidence>
<dbReference type="AlphaFoldDB" id="A0A9D0ZB60"/>
<evidence type="ECO:0000256" key="8">
    <source>
        <dbReference type="ARBA" id="ARBA00022691"/>
    </source>
</evidence>
<dbReference type="InterPro" id="IPR029063">
    <property type="entry name" value="SAM-dependent_MTases_sf"/>
</dbReference>
<feature type="binding site" evidence="17">
    <location>
        <position position="99"/>
    </location>
    <ligand>
        <name>S-adenosyl-L-methionine</name>
        <dbReference type="ChEBI" id="CHEBI:59789"/>
    </ligand>
</feature>
<feature type="binding site" evidence="17">
    <location>
        <position position="43"/>
    </location>
    <ligand>
        <name>S-adenosyl-L-methionine</name>
        <dbReference type="ChEBI" id="CHEBI:59789"/>
    </ligand>
</feature>
<dbReference type="PROSITE" id="PS51625">
    <property type="entry name" value="SAM_MT_TRMB"/>
    <property type="match status" value="1"/>
</dbReference>
<evidence type="ECO:0000256" key="5">
    <source>
        <dbReference type="ARBA" id="ARBA00022457"/>
    </source>
</evidence>
<evidence type="ECO:0000256" key="13">
    <source>
        <dbReference type="ARBA" id="ARBA00022801"/>
    </source>
</evidence>
<evidence type="ECO:0000256" key="12">
    <source>
        <dbReference type="ARBA" id="ARBA00022763"/>
    </source>
</evidence>
<feature type="binding site" evidence="17">
    <location>
        <position position="159"/>
    </location>
    <ligand>
        <name>substrate</name>
    </ligand>
</feature>
<evidence type="ECO:0000313" key="21">
    <source>
        <dbReference type="Proteomes" id="UP000886887"/>
    </source>
</evidence>
<comment type="caution">
    <text evidence="17">Lacks conserved residue(s) required for the propagation of feature annotation.</text>
</comment>
<feature type="region of interest" description="Interaction with RNA" evidence="17">
    <location>
        <begin position="129"/>
        <end position="134"/>
    </location>
</feature>
<evidence type="ECO:0000256" key="17">
    <source>
        <dbReference type="HAMAP-Rule" id="MF_01057"/>
    </source>
</evidence>
<dbReference type="InterPro" id="IPR015797">
    <property type="entry name" value="NUDIX_hydrolase-like_dom_sf"/>
</dbReference>
<keyword evidence="15" id="KW-0234">DNA repair</keyword>
<keyword evidence="11" id="KW-0479">Metal-binding</keyword>
<dbReference type="Gene3D" id="3.40.50.150">
    <property type="entry name" value="Vaccinia Virus protein VP39"/>
    <property type="match status" value="1"/>
</dbReference>
<reference evidence="20" key="2">
    <citation type="journal article" date="2021" name="PeerJ">
        <title>Extensive microbial diversity within the chicken gut microbiome revealed by metagenomics and culture.</title>
        <authorList>
            <person name="Gilroy R."/>
            <person name="Ravi A."/>
            <person name="Getino M."/>
            <person name="Pursley I."/>
            <person name="Horton D.L."/>
            <person name="Alikhan N.F."/>
            <person name="Baker D."/>
            <person name="Gharbi K."/>
            <person name="Hall N."/>
            <person name="Watson M."/>
            <person name="Adriaenssens E.M."/>
            <person name="Foster-Nyarko E."/>
            <person name="Jarju S."/>
            <person name="Secka A."/>
            <person name="Antonio M."/>
            <person name="Oren A."/>
            <person name="Chaudhuri R.R."/>
            <person name="La Ragione R."/>
            <person name="Hildebrand F."/>
            <person name="Pallen M.J."/>
        </authorList>
    </citation>
    <scope>NUCLEOTIDE SEQUENCE</scope>
    <source>
        <strain evidence="20">ChiSxjej2B14-6234</strain>
    </source>
</reference>
<evidence type="ECO:0000256" key="7">
    <source>
        <dbReference type="ARBA" id="ARBA00022679"/>
    </source>
</evidence>
<dbReference type="PANTHER" id="PTHR47707:SF1">
    <property type="entry name" value="NUDIX HYDROLASE FAMILY PROTEIN"/>
    <property type="match status" value="1"/>
</dbReference>
<evidence type="ECO:0000256" key="1">
    <source>
        <dbReference type="ARBA" id="ARBA00000142"/>
    </source>
</evidence>
<dbReference type="HAMAP" id="MF_01057">
    <property type="entry name" value="tRNA_methyltr_TrmB"/>
    <property type="match status" value="1"/>
</dbReference>
<keyword evidence="10" id="KW-0235">DNA replication</keyword>
<comment type="similarity">
    <text evidence="4 18">Belongs to the Nudix hydrolase family.</text>
</comment>
<protein>
    <recommendedName>
        <fullName evidence="17">tRNA (guanine-N(7)-)-methyltransferase</fullName>
        <ecNumber evidence="17">2.1.1.33</ecNumber>
    </recommendedName>
    <alternativeName>
        <fullName evidence="17">tRNA (guanine(46)-N(7))-methyltransferase</fullName>
    </alternativeName>
    <alternativeName>
        <fullName evidence="17">tRNA(m7G46)-methyltransferase</fullName>
    </alternativeName>
</protein>
<dbReference type="GO" id="GO:0044716">
    <property type="term" value="F:8-oxo-GDP phosphatase activity"/>
    <property type="evidence" value="ECO:0007669"/>
    <property type="project" value="TreeGrafter"/>
</dbReference>
<keyword evidence="8 17" id="KW-0949">S-adenosyl-L-methionine</keyword>
<dbReference type="PANTHER" id="PTHR47707">
    <property type="entry name" value="8-OXO-DGTP DIPHOSPHATASE"/>
    <property type="match status" value="1"/>
</dbReference>
<dbReference type="InterPro" id="IPR055361">
    <property type="entry name" value="tRNA_methyltr_TrmB_bact"/>
</dbReference>
<reference evidence="20" key="1">
    <citation type="submission" date="2020-10" db="EMBL/GenBank/DDBJ databases">
        <authorList>
            <person name="Gilroy R."/>
        </authorList>
    </citation>
    <scope>NUCLEOTIDE SEQUENCE</scope>
    <source>
        <strain evidence="20">ChiSxjej2B14-6234</strain>
    </source>
</reference>
<evidence type="ECO:0000256" key="10">
    <source>
        <dbReference type="ARBA" id="ARBA00022705"/>
    </source>
</evidence>
<dbReference type="PROSITE" id="PS00893">
    <property type="entry name" value="NUDIX_BOX"/>
    <property type="match status" value="1"/>
</dbReference>
<dbReference type="Proteomes" id="UP000886887">
    <property type="component" value="Unassembled WGS sequence"/>
</dbReference>
<keyword evidence="5" id="KW-0515">Mutator protein</keyword>
<feature type="binding site" evidence="17">
    <location>
        <position position="127"/>
    </location>
    <ligand>
        <name>substrate</name>
    </ligand>
</feature>
<evidence type="ECO:0000256" key="9">
    <source>
        <dbReference type="ARBA" id="ARBA00022694"/>
    </source>
</evidence>
<comment type="cofactor">
    <cofactor evidence="2">
        <name>Mg(2+)</name>
        <dbReference type="ChEBI" id="CHEBI:18420"/>
    </cofactor>
</comment>
<dbReference type="SUPFAM" id="SSF53335">
    <property type="entry name" value="S-adenosyl-L-methionine-dependent methyltransferases"/>
    <property type="match status" value="1"/>
</dbReference>
<comment type="catalytic activity">
    <reaction evidence="16">
        <text>8-oxo-dGTP + H2O = 8-oxo-dGMP + diphosphate + H(+)</text>
        <dbReference type="Rhea" id="RHEA:31575"/>
        <dbReference type="ChEBI" id="CHEBI:15377"/>
        <dbReference type="ChEBI" id="CHEBI:15378"/>
        <dbReference type="ChEBI" id="CHEBI:33019"/>
        <dbReference type="ChEBI" id="CHEBI:63224"/>
        <dbReference type="ChEBI" id="CHEBI:77896"/>
        <dbReference type="EC" id="3.6.1.55"/>
    </reaction>
</comment>
<dbReference type="InterPro" id="IPR047127">
    <property type="entry name" value="MutT-like"/>
</dbReference>
<keyword evidence="6 17" id="KW-0489">Methyltransferase</keyword>
<sequence>MHMRRKPWARPELAACGYYREEPAQLRGRWGDEFARRQPLQVELGCGKGVSTARMALDNPGVNFVAVDVGRDVLGCARRNAQAAYGDAPVDNLLLAALNVEQIGQYFAAQDAVERIYISFCNPWTLKKRHEKRRLTHPRQLWQYRSFLMDGGELHFKTDDDALFDDTLGYLSSCGFEVRYLTRDLHRSGYAPNYESEHELKYAAQGVPVKFLIAVKRPDALLPAGRLVRVAAAVIENARGEVLLCRRGSGGDCAGRWEFPGGKLEPGEDAQACARREVLEELGVRIRPVQELGETVYAYPSRTVALTFVRAALEEGESLELREHAQAAWVRPRALTDYALCPADVQMARALAARDAP</sequence>
<organism evidence="20 21">
    <name type="scientific">Candidatus Onthenecus intestinigallinarum</name>
    <dbReference type="NCBI Taxonomy" id="2840875"/>
    <lineage>
        <taxon>Bacteria</taxon>
        <taxon>Bacillati</taxon>
        <taxon>Bacillota</taxon>
        <taxon>Clostridia</taxon>
        <taxon>Eubacteriales</taxon>
        <taxon>Candidatus Onthenecus</taxon>
    </lineage>
</organism>
<dbReference type="GO" id="GO:0008176">
    <property type="term" value="F:tRNA (guanine(46)-N7)-methyltransferase activity"/>
    <property type="evidence" value="ECO:0007669"/>
    <property type="project" value="UniProtKB-UniRule"/>
</dbReference>
<dbReference type="GO" id="GO:0035539">
    <property type="term" value="F:8-oxo-7,8-dihydrodeoxyguanosine triphosphate pyrophosphatase activity"/>
    <property type="evidence" value="ECO:0007669"/>
    <property type="project" value="UniProtKB-EC"/>
</dbReference>
<dbReference type="CDD" id="cd03425">
    <property type="entry name" value="NUDIX_MutT_NudA_like"/>
    <property type="match status" value="1"/>
</dbReference>
<keyword evidence="12" id="KW-0227">DNA damage</keyword>
<dbReference type="PROSITE" id="PS51462">
    <property type="entry name" value="NUDIX"/>
    <property type="match status" value="1"/>
</dbReference>
<dbReference type="InterPro" id="IPR020476">
    <property type="entry name" value="Nudix_hydrolase"/>
</dbReference>
<keyword evidence="7 17" id="KW-0808">Transferase</keyword>
<feature type="binding site" evidence="17">
    <location>
        <position position="68"/>
    </location>
    <ligand>
        <name>S-adenosyl-L-methionine</name>
        <dbReference type="ChEBI" id="CHEBI:59789"/>
    </ligand>
</feature>
<dbReference type="GO" id="GO:0006260">
    <property type="term" value="P:DNA replication"/>
    <property type="evidence" value="ECO:0007669"/>
    <property type="project" value="UniProtKB-KW"/>
</dbReference>
<comment type="catalytic activity">
    <reaction evidence="1 17">
        <text>guanosine(46) in tRNA + S-adenosyl-L-methionine = N(7)-methylguanosine(46) in tRNA + S-adenosyl-L-homocysteine</text>
        <dbReference type="Rhea" id="RHEA:42708"/>
        <dbReference type="Rhea" id="RHEA-COMP:10188"/>
        <dbReference type="Rhea" id="RHEA-COMP:10189"/>
        <dbReference type="ChEBI" id="CHEBI:57856"/>
        <dbReference type="ChEBI" id="CHEBI:59789"/>
        <dbReference type="ChEBI" id="CHEBI:74269"/>
        <dbReference type="ChEBI" id="CHEBI:74480"/>
        <dbReference type="EC" id="2.1.1.33"/>
    </reaction>
</comment>
<dbReference type="Pfam" id="PF02390">
    <property type="entry name" value="Methyltransf_4"/>
    <property type="match status" value="1"/>
</dbReference>
<dbReference type="CDD" id="cd02440">
    <property type="entry name" value="AdoMet_MTases"/>
    <property type="match status" value="1"/>
</dbReference>
<evidence type="ECO:0000256" key="14">
    <source>
        <dbReference type="ARBA" id="ARBA00022842"/>
    </source>
</evidence>
<evidence type="ECO:0000256" key="18">
    <source>
        <dbReference type="RuleBase" id="RU003476"/>
    </source>
</evidence>
<evidence type="ECO:0000256" key="2">
    <source>
        <dbReference type="ARBA" id="ARBA00001946"/>
    </source>
</evidence>
<dbReference type="GO" id="GO:0008413">
    <property type="term" value="F:8-oxo-7,8-dihydroguanosine triphosphate pyrophosphatase activity"/>
    <property type="evidence" value="ECO:0007669"/>
    <property type="project" value="TreeGrafter"/>
</dbReference>
<accession>A0A9D0ZB60</accession>
<dbReference type="Pfam" id="PF00293">
    <property type="entry name" value="NUDIX"/>
    <property type="match status" value="1"/>
</dbReference>
<keyword evidence="13 18" id="KW-0378">Hydrolase</keyword>
<dbReference type="NCBIfam" id="NF001080">
    <property type="entry name" value="PRK00121.2-2"/>
    <property type="match status" value="1"/>
</dbReference>
<dbReference type="Gene3D" id="3.90.79.10">
    <property type="entry name" value="Nucleoside Triphosphate Pyrophosphohydrolase"/>
    <property type="match status" value="1"/>
</dbReference>
<name>A0A9D0ZB60_9FIRM</name>
<dbReference type="InterPro" id="IPR003358">
    <property type="entry name" value="tRNA_(Gua-N-7)_MeTrfase_Trmb"/>
</dbReference>
<gene>
    <name evidence="17 20" type="primary">trmB</name>
    <name evidence="20" type="ORF">IAB73_08975</name>
</gene>
<dbReference type="InterPro" id="IPR000086">
    <property type="entry name" value="NUDIX_hydrolase_dom"/>
</dbReference>
<comment type="pathway">
    <text evidence="17">tRNA modification; N(7)-methylguanine-tRNA biosynthesis.</text>
</comment>
<evidence type="ECO:0000256" key="15">
    <source>
        <dbReference type="ARBA" id="ARBA00023204"/>
    </source>
</evidence>
<evidence type="ECO:0000313" key="20">
    <source>
        <dbReference type="EMBL" id="HIQ72323.1"/>
    </source>
</evidence>
<dbReference type="InterPro" id="IPR020084">
    <property type="entry name" value="NUDIX_hydrolase_CS"/>
</dbReference>
<evidence type="ECO:0000256" key="6">
    <source>
        <dbReference type="ARBA" id="ARBA00022603"/>
    </source>
</evidence>
<comment type="caution">
    <text evidence="20">The sequence shown here is derived from an EMBL/GenBank/DDBJ whole genome shotgun (WGS) entry which is preliminary data.</text>
</comment>
<dbReference type="SUPFAM" id="SSF55811">
    <property type="entry name" value="Nudix"/>
    <property type="match status" value="1"/>
</dbReference>
<proteinExistence type="inferred from homology"/>
<dbReference type="EC" id="2.1.1.33" evidence="17"/>
<dbReference type="GO" id="GO:0006281">
    <property type="term" value="P:DNA repair"/>
    <property type="evidence" value="ECO:0007669"/>
    <property type="project" value="UniProtKB-KW"/>
</dbReference>
<dbReference type="PRINTS" id="PR00502">
    <property type="entry name" value="NUDIXFAMILY"/>
</dbReference>
<dbReference type="GO" id="GO:0046872">
    <property type="term" value="F:metal ion binding"/>
    <property type="evidence" value="ECO:0007669"/>
    <property type="project" value="UniProtKB-KW"/>
</dbReference>
<evidence type="ECO:0000256" key="4">
    <source>
        <dbReference type="ARBA" id="ARBA00005582"/>
    </source>
</evidence>
<feature type="domain" description="Nudix hydrolase" evidence="19">
    <location>
        <begin position="226"/>
        <end position="353"/>
    </location>
</feature>
<comment type="function">
    <text evidence="3 17">Catalyzes the formation of N(7)-methylguanine at position 46 (m7G46) in tRNA.</text>
</comment>
<comment type="similarity">
    <text evidence="17">Belongs to the class I-like SAM-binding methyltransferase superfamily. TrmB family.</text>
</comment>
<feature type="binding site" evidence="17">
    <location>
        <position position="122"/>
    </location>
    <ligand>
        <name>S-adenosyl-L-methionine</name>
        <dbReference type="ChEBI" id="CHEBI:59789"/>
    </ligand>
</feature>
<dbReference type="GO" id="GO:0044715">
    <property type="term" value="F:8-oxo-dGDP phosphatase activity"/>
    <property type="evidence" value="ECO:0007669"/>
    <property type="project" value="TreeGrafter"/>
</dbReference>
<evidence type="ECO:0000256" key="11">
    <source>
        <dbReference type="ARBA" id="ARBA00022723"/>
    </source>
</evidence>
<dbReference type="EMBL" id="DVFJ01000033">
    <property type="protein sequence ID" value="HIQ72323.1"/>
    <property type="molecule type" value="Genomic_DNA"/>
</dbReference>
<keyword evidence="14" id="KW-0460">Magnesium</keyword>
<keyword evidence="9 17" id="KW-0819">tRNA processing</keyword>